<dbReference type="PANTHER" id="PTHR42782">
    <property type="entry name" value="SI:CH73-314G15.3"/>
    <property type="match status" value="1"/>
</dbReference>
<sequence>MKFFRTLSELRGAHDLPQKLQRLGDFAAALERHESVEFDTEAPVVPLGPPSYSAICKIVHGSEVPRRRNLGSGEGRIIFLHALAHIEYSAIDLALDSAYRFRDMPPQFYEDWLNVALDEARHFAMLQSLLGELGSGYGALPVHTGIHDAMVRSEDSLRRRMVAAHRHLEANGLDAHPELARKMSLFDDPMAERIRDALKIIFDDEIAHVAAGDFWYRYACTLDGSNPEDFAADIEMAIPGTKIGGKKNLNLDARRRAGFSEHDLAVMSRPVA</sequence>
<keyword evidence="2" id="KW-1185">Reference proteome</keyword>
<proteinExistence type="predicted"/>
<organism evidence="1 2">
    <name type="scientific">Turneriella parva (strain ATCC BAA-1111 / DSM 21527 / NCTC 11395 / H)</name>
    <name type="common">Leptospira parva</name>
    <dbReference type="NCBI Taxonomy" id="869212"/>
    <lineage>
        <taxon>Bacteria</taxon>
        <taxon>Pseudomonadati</taxon>
        <taxon>Spirochaetota</taxon>
        <taxon>Spirochaetia</taxon>
        <taxon>Leptospirales</taxon>
        <taxon>Leptospiraceae</taxon>
        <taxon>Turneriella</taxon>
    </lineage>
</organism>
<accession>I4BBE0</accession>
<dbReference type="AlphaFoldDB" id="I4BBE0"/>
<dbReference type="RefSeq" id="WP_014805073.1">
    <property type="nucleotide sequence ID" value="NC_018020.1"/>
</dbReference>
<dbReference type="CDD" id="cd00657">
    <property type="entry name" value="Ferritin_like"/>
    <property type="match status" value="1"/>
</dbReference>
<dbReference type="Pfam" id="PF04305">
    <property type="entry name" value="DUF455"/>
    <property type="match status" value="1"/>
</dbReference>
<dbReference type="InterPro" id="IPR009078">
    <property type="entry name" value="Ferritin-like_SF"/>
</dbReference>
<evidence type="ECO:0008006" key="3">
    <source>
        <dbReference type="Google" id="ProtNLM"/>
    </source>
</evidence>
<protein>
    <recommendedName>
        <fullName evidence="3">DUF455 domain-containing protein</fullName>
    </recommendedName>
</protein>
<dbReference type="OrthoDB" id="9778629at2"/>
<name>I4BBE0_TURPD</name>
<reference evidence="1 2" key="1">
    <citation type="submission" date="2012-06" db="EMBL/GenBank/DDBJ databases">
        <title>The complete chromosome of genome of Turneriella parva DSM 21527.</title>
        <authorList>
            <consortium name="US DOE Joint Genome Institute (JGI-PGF)"/>
            <person name="Lucas S."/>
            <person name="Han J."/>
            <person name="Lapidus A."/>
            <person name="Bruce D."/>
            <person name="Goodwin L."/>
            <person name="Pitluck S."/>
            <person name="Peters L."/>
            <person name="Kyrpides N."/>
            <person name="Mavromatis K."/>
            <person name="Ivanova N."/>
            <person name="Mikhailova N."/>
            <person name="Chertkov O."/>
            <person name="Detter J.C."/>
            <person name="Tapia R."/>
            <person name="Han C."/>
            <person name="Land M."/>
            <person name="Hauser L."/>
            <person name="Markowitz V."/>
            <person name="Cheng J.-F."/>
            <person name="Hugenholtz P."/>
            <person name="Woyke T."/>
            <person name="Wu D."/>
            <person name="Gronow S."/>
            <person name="Wellnitz S."/>
            <person name="Brambilla E."/>
            <person name="Klenk H.-P."/>
            <person name="Eisen J.A."/>
        </authorList>
    </citation>
    <scope>NUCLEOTIDE SEQUENCE [LARGE SCALE GENOMIC DNA]</scope>
    <source>
        <strain evidence="2">ATCC BAA-1111 / DSM 21527 / NCTC 11395 / H</strain>
    </source>
</reference>
<evidence type="ECO:0000313" key="2">
    <source>
        <dbReference type="Proteomes" id="UP000006048"/>
    </source>
</evidence>
<dbReference type="HOGENOM" id="CLU_035354_0_0_12"/>
<dbReference type="InterPro" id="IPR011197">
    <property type="entry name" value="UCP012318"/>
</dbReference>
<dbReference type="PATRIC" id="fig|869212.3.peg.3996"/>
<evidence type="ECO:0000313" key="1">
    <source>
        <dbReference type="EMBL" id="AFM14597.1"/>
    </source>
</evidence>
<dbReference type="Proteomes" id="UP000006048">
    <property type="component" value="Chromosome"/>
</dbReference>
<dbReference type="PANTHER" id="PTHR42782:SF4">
    <property type="entry name" value="DUF455 DOMAIN-CONTAINING PROTEIN"/>
    <property type="match status" value="1"/>
</dbReference>
<gene>
    <name evidence="1" type="ordered locus">Turpa_3963</name>
</gene>
<dbReference type="SUPFAM" id="SSF47240">
    <property type="entry name" value="Ferritin-like"/>
    <property type="match status" value="1"/>
</dbReference>
<dbReference type="EMBL" id="CP002959">
    <property type="protein sequence ID" value="AFM14597.1"/>
    <property type="molecule type" value="Genomic_DNA"/>
</dbReference>
<dbReference type="KEGG" id="tpx:Turpa_3963"/>
<dbReference type="InterPro" id="IPR007402">
    <property type="entry name" value="DUF455"/>
</dbReference>
<dbReference type="PIRSF" id="PIRSF012318">
    <property type="entry name" value="UCP012318"/>
    <property type="match status" value="1"/>
</dbReference>